<dbReference type="Gene3D" id="3.40.50.1820">
    <property type="entry name" value="alpha/beta hydrolase"/>
    <property type="match status" value="1"/>
</dbReference>
<dbReference type="GO" id="GO:0016787">
    <property type="term" value="F:hydrolase activity"/>
    <property type="evidence" value="ECO:0007669"/>
    <property type="project" value="UniProtKB-KW"/>
</dbReference>
<evidence type="ECO:0000313" key="3">
    <source>
        <dbReference type="Proteomes" id="UP001165422"/>
    </source>
</evidence>
<name>A0ABS8N109_9CLOT</name>
<dbReference type="SUPFAM" id="SSF53474">
    <property type="entry name" value="alpha/beta-Hydrolases"/>
    <property type="match status" value="1"/>
</dbReference>
<proteinExistence type="predicted"/>
<feature type="domain" description="AB hydrolase-1" evidence="1">
    <location>
        <begin position="18"/>
        <end position="122"/>
    </location>
</feature>
<keyword evidence="3" id="KW-1185">Reference proteome</keyword>
<dbReference type="PANTHER" id="PTHR43433">
    <property type="entry name" value="HYDROLASE, ALPHA/BETA FOLD FAMILY PROTEIN"/>
    <property type="match status" value="1"/>
</dbReference>
<protein>
    <submittedName>
        <fullName evidence="2">Alpha/beta hydrolase</fullName>
    </submittedName>
</protein>
<dbReference type="PANTHER" id="PTHR43433:SF5">
    <property type="entry name" value="AB HYDROLASE-1 DOMAIN-CONTAINING PROTEIN"/>
    <property type="match status" value="1"/>
</dbReference>
<evidence type="ECO:0000313" key="2">
    <source>
        <dbReference type="EMBL" id="MCC9293477.1"/>
    </source>
</evidence>
<organism evidence="2 3">
    <name type="scientific">Clostridium aromativorans</name>
    <dbReference type="NCBI Taxonomy" id="2836848"/>
    <lineage>
        <taxon>Bacteria</taxon>
        <taxon>Bacillati</taxon>
        <taxon>Bacillota</taxon>
        <taxon>Clostridia</taxon>
        <taxon>Eubacteriales</taxon>
        <taxon>Clostridiaceae</taxon>
        <taxon>Clostridium</taxon>
    </lineage>
</organism>
<sequence length="157" mass="17440">MKSKETHFFTRQQEWESLFLLIAGGGGDGDLYLPLADELANQYKVITYDRRANARSTMNFPDHFDISQQAKDALAVLKAAGESSAIVFGNSSGAVIAIEMERLFPGNVLGVIVHEPPMARLHPESNKWRIFFTARNFGKNAVADTKDMDLDSSIPYT</sequence>
<accession>A0ABS8N109</accession>
<dbReference type="Pfam" id="PF00561">
    <property type="entry name" value="Abhydrolase_1"/>
    <property type="match status" value="1"/>
</dbReference>
<gene>
    <name evidence="2" type="ORF">LN736_01120</name>
</gene>
<reference evidence="2" key="1">
    <citation type="submission" date="2021-11" db="EMBL/GenBank/DDBJ databases">
        <authorList>
            <person name="Qingchun L."/>
            <person name="Dong Z."/>
            <person name="Zongwei Q."/>
            <person name="Jia Z."/>
            <person name="Duotao L."/>
        </authorList>
    </citation>
    <scope>NUCLEOTIDE SEQUENCE</scope>
    <source>
        <strain evidence="2">WLY-B-L2</strain>
    </source>
</reference>
<dbReference type="Proteomes" id="UP001165422">
    <property type="component" value="Unassembled WGS sequence"/>
</dbReference>
<comment type="caution">
    <text evidence="2">The sequence shown here is derived from an EMBL/GenBank/DDBJ whole genome shotgun (WGS) entry which is preliminary data.</text>
</comment>
<dbReference type="InterPro" id="IPR050471">
    <property type="entry name" value="AB_hydrolase"/>
</dbReference>
<dbReference type="InterPro" id="IPR029058">
    <property type="entry name" value="AB_hydrolase_fold"/>
</dbReference>
<evidence type="ECO:0000259" key="1">
    <source>
        <dbReference type="Pfam" id="PF00561"/>
    </source>
</evidence>
<keyword evidence="2" id="KW-0378">Hydrolase</keyword>
<dbReference type="InterPro" id="IPR000073">
    <property type="entry name" value="AB_hydrolase_1"/>
</dbReference>
<dbReference type="RefSeq" id="WP_229980481.1">
    <property type="nucleotide sequence ID" value="NZ_JAJJPB010000001.1"/>
</dbReference>
<dbReference type="EMBL" id="JAJJPB010000001">
    <property type="protein sequence ID" value="MCC9293477.1"/>
    <property type="molecule type" value="Genomic_DNA"/>
</dbReference>